<evidence type="ECO:0000313" key="2">
    <source>
        <dbReference type="Proteomes" id="UP000054282"/>
    </source>
</evidence>
<dbReference type="KEGG" id="pfd:PFDG_05340"/>
<sequence>MILENILKGQVNYKNASSINIETDINYNITNILNLIVFDVNKKKTASCSYVTDYIKYRHKHVYKLRDEPDLHSRFPNVHLYES</sequence>
<accession>A0A0L7MAE7</accession>
<evidence type="ECO:0000313" key="1">
    <source>
        <dbReference type="EMBL" id="KOB89786.1"/>
    </source>
</evidence>
<dbReference type="EMBL" id="GG703283">
    <property type="protein sequence ID" value="KOB89786.1"/>
    <property type="molecule type" value="Genomic_DNA"/>
</dbReference>
<name>A0A0L7MAE7_PLAF4</name>
<dbReference type="Proteomes" id="UP000054282">
    <property type="component" value="Unassembled WGS sequence"/>
</dbReference>
<proteinExistence type="predicted"/>
<feature type="non-terminal residue" evidence="1">
    <location>
        <position position="83"/>
    </location>
</feature>
<gene>
    <name evidence="1" type="ORF">PFDG_05340</name>
</gene>
<protein>
    <submittedName>
        <fullName evidence="1">Uncharacterized protein</fullName>
    </submittedName>
</protein>
<reference evidence="2" key="2">
    <citation type="submission" date="2006-09" db="EMBL/GenBank/DDBJ databases">
        <title>The genome sequence of Plasmodium falciparum Dd2.</title>
        <authorList>
            <consortium name="The Broad Institute Genome Sequencing Platform"/>
            <person name="Birren B."/>
            <person name="Lander E."/>
            <person name="Galagan J."/>
            <person name="Nusbaum C."/>
            <person name="Devon K."/>
            <person name="Henn M."/>
            <person name="Jaffe D."/>
            <person name="Butler J."/>
            <person name="Alvarez P."/>
            <person name="Gnerre S."/>
            <person name="Grabherr M."/>
            <person name="Kleber M."/>
            <person name="Mauceli E."/>
            <person name="Brockman W."/>
            <person name="MacCallum I.A."/>
            <person name="Rounsley S."/>
            <person name="Young S."/>
            <person name="LaButti K."/>
            <person name="Pushparaj V."/>
            <person name="DeCaprio D."/>
            <person name="Crawford M."/>
            <person name="Koehrsen M."/>
            <person name="Engels R."/>
            <person name="Montgomery P."/>
            <person name="Pearson M."/>
            <person name="Howarth C."/>
            <person name="Larson L."/>
            <person name="Luoma S."/>
            <person name="White J."/>
            <person name="Kodira C."/>
            <person name="Zeng Q."/>
            <person name="O'Leary S."/>
            <person name="Yandava C."/>
            <person name="Alvarado L."/>
            <person name="Wirth D."/>
            <person name="Volkman S."/>
            <person name="Hartl D."/>
        </authorList>
    </citation>
    <scope>NUCLEOTIDE SEQUENCE [LARGE SCALE GENOMIC DNA]</scope>
</reference>
<organism evidence="1 2">
    <name type="scientific">Plasmodium falciparum (isolate Dd2)</name>
    <dbReference type="NCBI Taxonomy" id="57267"/>
    <lineage>
        <taxon>Eukaryota</taxon>
        <taxon>Sar</taxon>
        <taxon>Alveolata</taxon>
        <taxon>Apicomplexa</taxon>
        <taxon>Aconoidasida</taxon>
        <taxon>Haemosporida</taxon>
        <taxon>Plasmodiidae</taxon>
        <taxon>Plasmodium</taxon>
        <taxon>Plasmodium (Laverania)</taxon>
    </lineage>
</organism>
<reference evidence="2" key="1">
    <citation type="submission" date="2006-09" db="EMBL/GenBank/DDBJ databases">
        <title>Annotation of Plasmodium falciparum Dd2.</title>
        <authorList>
            <consortium name="The Broad Institute Genome Sequencing Platform"/>
            <person name="Volkman S.K."/>
            <person name="Neafsey D.E."/>
            <person name="Dash A.P."/>
            <person name="Chitnis C.E."/>
            <person name="Hartl D.L."/>
            <person name="Young S.K."/>
            <person name="Zeng Q."/>
            <person name="Koehrsen M."/>
            <person name="Alvarado L."/>
            <person name="Berlin A."/>
            <person name="Borenstein D."/>
            <person name="Chapman S.B."/>
            <person name="Chen Z."/>
            <person name="Engels R."/>
            <person name="Freedman E."/>
            <person name="Gellesch M."/>
            <person name="Goldberg J."/>
            <person name="Griggs A."/>
            <person name="Gujja S."/>
            <person name="Heilman E.R."/>
            <person name="Heiman D.I."/>
            <person name="Howarth C."/>
            <person name="Jen D."/>
            <person name="Larson L."/>
            <person name="Mehta T."/>
            <person name="Neiman D."/>
            <person name="Park D."/>
            <person name="Pearson M."/>
            <person name="Roberts A."/>
            <person name="Saif S."/>
            <person name="Shea T."/>
            <person name="Shenoy N."/>
            <person name="Sisk P."/>
            <person name="Stolte C."/>
            <person name="Sykes S."/>
            <person name="Walk T."/>
            <person name="White J."/>
            <person name="Yandava C."/>
            <person name="Haas B."/>
            <person name="Henn M.R."/>
            <person name="Nusbaum C."/>
            <person name="Birren B."/>
        </authorList>
    </citation>
    <scope>NUCLEOTIDE SEQUENCE [LARGE SCALE GENOMIC DNA]</scope>
</reference>
<dbReference type="AlphaFoldDB" id="A0A0L7MAE7"/>